<comment type="cofactor">
    <cofactor evidence="1">
        <name>[4Fe-4S] cluster</name>
        <dbReference type="ChEBI" id="CHEBI:49883"/>
    </cofactor>
</comment>
<dbReference type="WBParaSite" id="Gr19_v10_g121.t1">
    <property type="protein sequence ID" value="Gr19_v10_g121.t1"/>
    <property type="gene ID" value="Gr19_v10_g121"/>
</dbReference>
<keyword evidence="5" id="KW-0547">Nucleotide-binding</keyword>
<evidence type="ECO:0000256" key="7">
    <source>
        <dbReference type="ARBA" id="ARBA00022806"/>
    </source>
</evidence>
<evidence type="ECO:0000256" key="8">
    <source>
        <dbReference type="ARBA" id="ARBA00022840"/>
    </source>
</evidence>
<feature type="compositionally biased region" description="Low complexity" evidence="11">
    <location>
        <begin position="434"/>
        <end position="446"/>
    </location>
</feature>
<keyword evidence="4" id="KW-0479">Metal-binding</keyword>
<evidence type="ECO:0000256" key="11">
    <source>
        <dbReference type="SAM" id="MobiDB-lite"/>
    </source>
</evidence>
<feature type="region of interest" description="Disordered" evidence="11">
    <location>
        <begin position="1034"/>
        <end position="1057"/>
    </location>
</feature>
<evidence type="ECO:0000256" key="4">
    <source>
        <dbReference type="ARBA" id="ARBA00022723"/>
    </source>
</evidence>
<evidence type="ECO:0000256" key="9">
    <source>
        <dbReference type="ARBA" id="ARBA00023004"/>
    </source>
</evidence>
<evidence type="ECO:0000313" key="14">
    <source>
        <dbReference type="Proteomes" id="UP000887572"/>
    </source>
</evidence>
<dbReference type="GO" id="GO:0051536">
    <property type="term" value="F:iron-sulfur cluster binding"/>
    <property type="evidence" value="ECO:0007669"/>
    <property type="project" value="UniProtKB-KW"/>
</dbReference>
<dbReference type="AlphaFoldDB" id="A0A914GZ10"/>
<keyword evidence="7" id="KW-0347">Helicase</keyword>
<dbReference type="PANTHER" id="PTHR36531">
    <property type="entry name" value="CRISPR-ASSOCIATED EXONUCLEASE CAS4"/>
    <property type="match status" value="1"/>
</dbReference>
<dbReference type="PANTHER" id="PTHR36531:SF6">
    <property type="entry name" value="DNA REPLICATION ATP-DEPENDENT HELICASE_NUCLEASE DNA2"/>
    <property type="match status" value="1"/>
</dbReference>
<dbReference type="GO" id="GO:0016787">
    <property type="term" value="F:hydrolase activity"/>
    <property type="evidence" value="ECO:0007669"/>
    <property type="project" value="UniProtKB-KW"/>
</dbReference>
<dbReference type="Pfam" id="PF08696">
    <property type="entry name" value="Dna2"/>
    <property type="match status" value="2"/>
</dbReference>
<evidence type="ECO:0000313" key="15">
    <source>
        <dbReference type="WBParaSite" id="Gr19_v10_g121.t1"/>
    </source>
</evidence>
<comment type="similarity">
    <text evidence="2">Belongs to the DNA2/NAM7 helicase family.</text>
</comment>
<dbReference type="Proteomes" id="UP000887572">
    <property type="component" value="Unplaced"/>
</dbReference>
<dbReference type="InterPro" id="IPR027417">
    <property type="entry name" value="P-loop_NTPase"/>
</dbReference>
<feature type="compositionally biased region" description="Basic and acidic residues" evidence="11">
    <location>
        <begin position="383"/>
        <end position="400"/>
    </location>
</feature>
<feature type="domain" description="PD-(D/E)XK endonuclease-like" evidence="13">
    <location>
        <begin position="270"/>
        <end position="372"/>
    </location>
</feature>
<dbReference type="GO" id="GO:0004518">
    <property type="term" value="F:nuclease activity"/>
    <property type="evidence" value="ECO:0007669"/>
    <property type="project" value="UniProtKB-KW"/>
</dbReference>
<dbReference type="GO" id="GO:0004386">
    <property type="term" value="F:helicase activity"/>
    <property type="evidence" value="ECO:0007669"/>
    <property type="project" value="UniProtKB-KW"/>
</dbReference>
<name>A0A914GZ10_GLORO</name>
<feature type="region of interest" description="Disordered" evidence="11">
    <location>
        <begin position="383"/>
        <end position="479"/>
    </location>
</feature>
<protein>
    <submittedName>
        <fullName evidence="15">DNA replication ATP-dependent helicase/nuclease DNA2</fullName>
    </submittedName>
</protein>
<dbReference type="GO" id="GO:0046872">
    <property type="term" value="F:metal ion binding"/>
    <property type="evidence" value="ECO:0007669"/>
    <property type="project" value="UniProtKB-KW"/>
</dbReference>
<feature type="region of interest" description="Disordered" evidence="11">
    <location>
        <begin position="714"/>
        <end position="755"/>
    </location>
</feature>
<keyword evidence="10" id="KW-0411">Iron-sulfur</keyword>
<dbReference type="Gene3D" id="3.40.50.300">
    <property type="entry name" value="P-loop containing nucleotide triphosphate hydrolases"/>
    <property type="match status" value="1"/>
</dbReference>
<keyword evidence="6" id="KW-0378">Hydrolase</keyword>
<evidence type="ECO:0000259" key="13">
    <source>
        <dbReference type="Pfam" id="PF12705"/>
    </source>
</evidence>
<dbReference type="InterPro" id="IPR014808">
    <property type="entry name" value="DNA_replication_fac_Dna2_N"/>
</dbReference>
<dbReference type="InterPro" id="IPR038726">
    <property type="entry name" value="PDDEXK_AddAB-type"/>
</dbReference>
<evidence type="ECO:0000259" key="12">
    <source>
        <dbReference type="Pfam" id="PF08696"/>
    </source>
</evidence>
<evidence type="ECO:0000256" key="2">
    <source>
        <dbReference type="ARBA" id="ARBA00007913"/>
    </source>
</evidence>
<evidence type="ECO:0000256" key="6">
    <source>
        <dbReference type="ARBA" id="ARBA00022801"/>
    </source>
</evidence>
<evidence type="ECO:0000256" key="5">
    <source>
        <dbReference type="ARBA" id="ARBA00022741"/>
    </source>
</evidence>
<keyword evidence="9" id="KW-0408">Iron</keyword>
<evidence type="ECO:0000256" key="1">
    <source>
        <dbReference type="ARBA" id="ARBA00001966"/>
    </source>
</evidence>
<dbReference type="InterPro" id="IPR051827">
    <property type="entry name" value="Cas4_exonuclease"/>
</dbReference>
<dbReference type="InterPro" id="IPR011604">
    <property type="entry name" value="PDDEXK-like_dom_sf"/>
</dbReference>
<dbReference type="GO" id="GO:0005524">
    <property type="term" value="F:ATP binding"/>
    <property type="evidence" value="ECO:0007669"/>
    <property type="project" value="UniProtKB-KW"/>
</dbReference>
<sequence>MCQATARLAQILEFDASSSSTGGARLALAEPHTLISGTAFAQSLYCARKALFADRFRATGSNLAMTVGRVAHELFQASKKQAVIIFAKNFPIFSIALEQRPVNLSKAWLFRLWRRRFLPTVCMDLVGMHCSLERFEEELGPYLDNIATWIRTHIMGPNPKPIAHLKPWPLSTLKDGGDSSDGGEAGEANEFVDFGREENGGKQMAEPVYFNATRDIEENVWTPTLGMKGRIDVSFLASSSPPSYSGDDGIGILPKPNRCRRQRNQLVMPLELKTGKSYGNGVSSIEHHSQVLIYSLMLAERANDGRIAPGFLLYLRDNAVVEVRPRALELHGLLQMRNRLAAKHFSRFTLDSFPAPLKDPRMCRLCPFSALCGALSSSLRVTDEQHQIGDGNKNNDDDGGRAAATPTTAKKGEESEQYSSNNVEEDEIVWLLDSSSSNESSAVASGGTSGSGTTKKRRRCNSDAGDNDGNKENVPPLSSTARQHFGHEAAETDEDSETGTLTPEMRAFLTASTAHLSDAELAYGRRCIRRTLAQWAEADQRSSTRKLFSNSPAERERLGICFANMELLSTSTTTGSTSNNGTPVVDDLLLSTPSTILLRFRKASNTNGIFSYSSGTTTTMARHLLEPGAVVTVSTDNAYALLIGTIVSVDVFDCSVTLRSDKNLPTNFEQEHEQQLLYHLDKHDGFSSFALRLGSIAALLANDDERTRRLRSVLTHGHSSMSSPSSANCLSTKPVATDEDEQQQQQQHDDDEHHGEDVQIVDAPAAAKLDNDADGTMAAAATFLGEDDPMKEPVRRVLNTPDFAIAMGHDRKEVFAFLATLSRTLLRMNRSVLFCANSNAAVDELLQLLVADHSIPDEQLLRIGRRQAVRPGIEHLLLDTKMAVPGGDPAKLDADEVAKAFYCRTKQLAHQKPLFVACPLASVPSSVFLSAASFDFCLVDEASQLADAELIAPLLIADRFALCTAHKNASTNFSLLGRLIQMTSSIISKPAGATTNARRRRLITLGGGGAPTRQPMHQIDTSSTALFNLPTKKAAAETPPGSVPKKKEQQQQTVKRRRTMTLFDFWKK</sequence>
<dbReference type="Pfam" id="PF12705">
    <property type="entry name" value="PDDEXK_1"/>
    <property type="match status" value="1"/>
</dbReference>
<proteinExistence type="inferred from homology"/>
<accession>A0A914GZ10</accession>
<evidence type="ECO:0000256" key="10">
    <source>
        <dbReference type="ARBA" id="ARBA00023014"/>
    </source>
</evidence>
<feature type="domain" description="DNA replication factor Dna2 N-terminal" evidence="12">
    <location>
        <begin position="26"/>
        <end position="159"/>
    </location>
</feature>
<evidence type="ECO:0000256" key="3">
    <source>
        <dbReference type="ARBA" id="ARBA00022722"/>
    </source>
</evidence>
<dbReference type="Gene3D" id="3.90.320.10">
    <property type="match status" value="1"/>
</dbReference>
<feature type="domain" description="DNA replication factor Dna2 N-terminal" evidence="12">
    <location>
        <begin position="205"/>
        <end position="234"/>
    </location>
</feature>
<keyword evidence="3" id="KW-0540">Nuclease</keyword>
<organism evidence="14 15">
    <name type="scientific">Globodera rostochiensis</name>
    <name type="common">Golden nematode worm</name>
    <name type="synonym">Heterodera rostochiensis</name>
    <dbReference type="NCBI Taxonomy" id="31243"/>
    <lineage>
        <taxon>Eukaryota</taxon>
        <taxon>Metazoa</taxon>
        <taxon>Ecdysozoa</taxon>
        <taxon>Nematoda</taxon>
        <taxon>Chromadorea</taxon>
        <taxon>Rhabditida</taxon>
        <taxon>Tylenchina</taxon>
        <taxon>Tylenchomorpha</taxon>
        <taxon>Tylenchoidea</taxon>
        <taxon>Heteroderidae</taxon>
        <taxon>Heteroderinae</taxon>
        <taxon>Globodera</taxon>
    </lineage>
</organism>
<reference evidence="15" key="1">
    <citation type="submission" date="2022-11" db="UniProtKB">
        <authorList>
            <consortium name="WormBaseParasite"/>
        </authorList>
    </citation>
    <scope>IDENTIFICATION</scope>
</reference>
<keyword evidence="8" id="KW-0067">ATP-binding</keyword>
<keyword evidence="14" id="KW-1185">Reference proteome</keyword>